<dbReference type="PANTHER" id="PTHR10574:SF375">
    <property type="entry name" value="LAMININ SUBUNIT BETA-1"/>
    <property type="match status" value="1"/>
</dbReference>
<evidence type="ECO:0000259" key="8">
    <source>
        <dbReference type="PROSITE" id="PS50027"/>
    </source>
</evidence>
<dbReference type="GO" id="GO:0016477">
    <property type="term" value="P:cell migration"/>
    <property type="evidence" value="ECO:0007669"/>
    <property type="project" value="TreeGrafter"/>
</dbReference>
<keyword evidence="10" id="KW-1185">Reference proteome</keyword>
<sequence length="137" mass="15269">LLLHIRTCCTWKLLLLWPLNMSSNSECDCSDHSDKCHFDMAVYLATGNTSGGVCEDCQHNTMGRNCELCKPFFYKDPTRHIRDPPCNCDPQGSISSLCDPRGGQCRCRSNIIGRRCDKCAPGTYGFGPSGCIREELL</sequence>
<feature type="disulfide bond" evidence="6">
    <location>
        <begin position="107"/>
        <end position="116"/>
    </location>
</feature>
<evidence type="ECO:0000256" key="6">
    <source>
        <dbReference type="PROSITE-ProRule" id="PRU00460"/>
    </source>
</evidence>
<dbReference type="GO" id="GO:0009887">
    <property type="term" value="P:animal organ morphogenesis"/>
    <property type="evidence" value="ECO:0007669"/>
    <property type="project" value="TreeGrafter"/>
</dbReference>
<dbReference type="PANTHER" id="PTHR10574">
    <property type="entry name" value="NETRIN/LAMININ-RELATED"/>
    <property type="match status" value="1"/>
</dbReference>
<evidence type="ECO:0000256" key="3">
    <source>
        <dbReference type="ARBA" id="ARBA00023157"/>
    </source>
</evidence>
<dbReference type="Pfam" id="PF00053">
    <property type="entry name" value="EGF_laminin"/>
    <property type="match status" value="1"/>
</dbReference>
<evidence type="ECO:0000256" key="1">
    <source>
        <dbReference type="ARBA" id="ARBA00022729"/>
    </source>
</evidence>
<evidence type="ECO:0000313" key="10">
    <source>
        <dbReference type="Proteomes" id="UP000261500"/>
    </source>
</evidence>
<organism evidence="9 10">
    <name type="scientific">Poecilia latipinna</name>
    <name type="common">sailfin molly</name>
    <dbReference type="NCBI Taxonomy" id="48699"/>
    <lineage>
        <taxon>Eukaryota</taxon>
        <taxon>Metazoa</taxon>
        <taxon>Chordata</taxon>
        <taxon>Craniata</taxon>
        <taxon>Vertebrata</taxon>
        <taxon>Euteleostomi</taxon>
        <taxon>Actinopterygii</taxon>
        <taxon>Neopterygii</taxon>
        <taxon>Teleostei</taxon>
        <taxon>Neoteleostei</taxon>
        <taxon>Acanthomorphata</taxon>
        <taxon>Ovalentaria</taxon>
        <taxon>Atherinomorphae</taxon>
        <taxon>Cyprinodontiformes</taxon>
        <taxon>Poeciliidae</taxon>
        <taxon>Poeciliinae</taxon>
        <taxon>Poecilia</taxon>
    </lineage>
</organism>
<evidence type="ECO:0000256" key="7">
    <source>
        <dbReference type="SAM" id="SignalP"/>
    </source>
</evidence>
<keyword evidence="5 6" id="KW-0424">Laminin EGF-like domain</keyword>
<dbReference type="GO" id="GO:0007411">
    <property type="term" value="P:axon guidance"/>
    <property type="evidence" value="ECO:0007669"/>
    <property type="project" value="TreeGrafter"/>
</dbReference>
<feature type="disulfide bond" evidence="6">
    <location>
        <begin position="57"/>
        <end position="66"/>
    </location>
</feature>
<protein>
    <submittedName>
        <fullName evidence="9">Laminin, beta 2 (laminin S)</fullName>
    </submittedName>
</protein>
<dbReference type="PROSITE" id="PS01248">
    <property type="entry name" value="EGF_LAM_1"/>
    <property type="match status" value="1"/>
</dbReference>
<dbReference type="Pfam" id="PF24973">
    <property type="entry name" value="EGF_LMN_ATRN"/>
    <property type="match status" value="1"/>
</dbReference>
<dbReference type="SUPFAM" id="SSF57196">
    <property type="entry name" value="EGF/Laminin"/>
    <property type="match status" value="2"/>
</dbReference>
<comment type="caution">
    <text evidence="6">Lacks conserved residue(s) required for the propagation of feature annotation.</text>
</comment>
<dbReference type="GO" id="GO:0034446">
    <property type="term" value="P:substrate adhesion-dependent cell spreading"/>
    <property type="evidence" value="ECO:0007669"/>
    <property type="project" value="TreeGrafter"/>
</dbReference>
<feature type="chain" id="PRO_5017423195" evidence="7">
    <location>
        <begin position="28"/>
        <end position="137"/>
    </location>
</feature>
<dbReference type="AlphaFoldDB" id="A0A3B3VEC4"/>
<feature type="disulfide bond" evidence="6">
    <location>
        <begin position="88"/>
        <end position="105"/>
    </location>
</feature>
<reference evidence="9" key="1">
    <citation type="submission" date="2025-08" db="UniProtKB">
        <authorList>
            <consortium name="Ensembl"/>
        </authorList>
    </citation>
    <scope>IDENTIFICATION</scope>
</reference>
<feature type="disulfide bond" evidence="6">
    <location>
        <begin position="86"/>
        <end position="98"/>
    </location>
</feature>
<dbReference type="CDD" id="cd00055">
    <property type="entry name" value="EGF_Lam"/>
    <property type="match status" value="2"/>
</dbReference>
<dbReference type="SMART" id="SM00180">
    <property type="entry name" value="EGF_Lam"/>
    <property type="match status" value="2"/>
</dbReference>
<evidence type="ECO:0000313" key="9">
    <source>
        <dbReference type="Ensembl" id="ENSPLAP00000024095.1"/>
    </source>
</evidence>
<feature type="domain" description="Laminin EGF-like" evidence="8">
    <location>
        <begin position="86"/>
        <end position="133"/>
    </location>
</feature>
<proteinExistence type="predicted"/>
<evidence type="ECO:0000256" key="4">
    <source>
        <dbReference type="ARBA" id="ARBA00023180"/>
    </source>
</evidence>
<accession>A0A3B3VEC4</accession>
<dbReference type="Proteomes" id="UP000261500">
    <property type="component" value="Unplaced"/>
</dbReference>
<dbReference type="Gene3D" id="2.170.300.10">
    <property type="entry name" value="Tie2 ligand-binding domain superfamily"/>
    <property type="match status" value="1"/>
</dbReference>
<dbReference type="GO" id="GO:0070831">
    <property type="term" value="P:basement membrane assembly"/>
    <property type="evidence" value="ECO:0007669"/>
    <property type="project" value="TreeGrafter"/>
</dbReference>
<keyword evidence="2" id="KW-0677">Repeat</keyword>
<keyword evidence="1 7" id="KW-0732">Signal</keyword>
<dbReference type="Ensembl" id="ENSPLAT00000004253.1">
    <property type="protein sequence ID" value="ENSPLAP00000024095.1"/>
    <property type="gene ID" value="ENSPLAG00000010054.1"/>
</dbReference>
<dbReference type="InterPro" id="IPR002049">
    <property type="entry name" value="LE_dom"/>
</dbReference>
<dbReference type="InterPro" id="IPR056863">
    <property type="entry name" value="LMN_ATRN_NET-like_EGF"/>
</dbReference>
<dbReference type="PROSITE" id="PS50027">
    <property type="entry name" value="EGF_LAM_2"/>
    <property type="match status" value="2"/>
</dbReference>
<evidence type="ECO:0000256" key="5">
    <source>
        <dbReference type="ARBA" id="ARBA00023292"/>
    </source>
</evidence>
<reference evidence="9" key="2">
    <citation type="submission" date="2025-09" db="UniProtKB">
        <authorList>
            <consortium name="Ensembl"/>
        </authorList>
    </citation>
    <scope>IDENTIFICATION</scope>
</reference>
<dbReference type="GO" id="GO:0009888">
    <property type="term" value="P:tissue development"/>
    <property type="evidence" value="ECO:0007669"/>
    <property type="project" value="TreeGrafter"/>
</dbReference>
<keyword evidence="3 6" id="KW-1015">Disulfide bond</keyword>
<evidence type="ECO:0000256" key="2">
    <source>
        <dbReference type="ARBA" id="ARBA00022737"/>
    </source>
</evidence>
<feature type="domain" description="Laminin EGF-like" evidence="8">
    <location>
        <begin position="27"/>
        <end position="82"/>
    </location>
</feature>
<feature type="signal peptide" evidence="7">
    <location>
        <begin position="1"/>
        <end position="27"/>
    </location>
</feature>
<dbReference type="GeneTree" id="ENSGT00940000156060"/>
<dbReference type="GO" id="GO:0043256">
    <property type="term" value="C:laminin complex"/>
    <property type="evidence" value="ECO:0007669"/>
    <property type="project" value="TreeGrafter"/>
</dbReference>
<dbReference type="Gene3D" id="2.10.25.10">
    <property type="entry name" value="Laminin"/>
    <property type="match status" value="1"/>
</dbReference>
<name>A0A3B3VEC4_9TELE</name>
<keyword evidence="4" id="KW-0325">Glycoprotein</keyword>
<dbReference type="FunFam" id="2.10.25.10:FF:000280">
    <property type="entry name" value="Laminin subunit beta 4"/>
    <property type="match status" value="1"/>
</dbReference>
<dbReference type="InterPro" id="IPR050440">
    <property type="entry name" value="Laminin/Netrin_ECM"/>
</dbReference>